<feature type="transmembrane region" description="Helical" evidence="1">
    <location>
        <begin position="56"/>
        <end position="74"/>
    </location>
</feature>
<dbReference type="Proteomes" id="UP000293380">
    <property type="component" value="Unassembled WGS sequence"/>
</dbReference>
<feature type="transmembrane region" description="Helical" evidence="1">
    <location>
        <begin position="435"/>
        <end position="453"/>
    </location>
</feature>
<dbReference type="RefSeq" id="WP_130959213.1">
    <property type="nucleotide sequence ID" value="NZ_SITD01000040.1"/>
</dbReference>
<comment type="caution">
    <text evidence="2">The sequence shown here is derived from an EMBL/GenBank/DDBJ whole genome shotgun (WGS) entry which is preliminary data.</text>
</comment>
<keyword evidence="1" id="KW-1133">Transmembrane helix</keyword>
<proteinExistence type="predicted"/>
<name>A0A4Q9EQR7_9GAMM</name>
<sequence length="472" mass="52921">MAWSVPNKRPPVQEKIASAWICVLILLLCLLATSGWLVLAKTESWSTFLHSAQALQISGIGFGVAMLVLTVYLMPIEWNNAIYANWMNWRAEKMLRWQEIRRKSAYLGASAVLSSDTQLVDKVAGLELSPAEYVMPPLLFSERDIPPGCERFQAIYEALLIMMRSELLKNSLPLNVYIQTASQNETLSLFELAEIWQRMGLPAYNHICYCSGMDYNALMNKVSESTEASLLMSISFYSKDSLQPIPELGSALLFSPRFTDDSSALRIFGAMPCHLSTLKTDFEQMAWVQQRPASSIKTLIFNGIEKRAAAMLAVQLADSGVSLHQDSKNLGMADFASYCADYQGLAPSFMLASAHQLASLDYGNQWLLFKSDGGIYLQTVGKNSEDSYPEDSEWSSYTLINYFPFSFVSLSAFIVSVIAFILNAVNDNFADSAKIFIVLAIVFSGLFSLFLFVRQMLIERIWRARFVEACRE</sequence>
<evidence type="ECO:0000313" key="3">
    <source>
        <dbReference type="Proteomes" id="UP000293380"/>
    </source>
</evidence>
<accession>A0A4Q9EQR7</accession>
<feature type="transmembrane region" description="Helical" evidence="1">
    <location>
        <begin position="402"/>
        <end position="423"/>
    </location>
</feature>
<reference evidence="2 3" key="1">
    <citation type="submission" date="2019-02" db="EMBL/GenBank/DDBJ databases">
        <title>Comparative genomic analysis of the Hafnia genus genomes.</title>
        <authorList>
            <person name="Zhiqiu Y."/>
            <person name="Chao Y."/>
            <person name="Yuhui D."/>
            <person name="Di H."/>
            <person name="Bin L."/>
        </authorList>
    </citation>
    <scope>NUCLEOTIDE SEQUENCE [LARGE SCALE GENOMIC DNA]</scope>
    <source>
        <strain evidence="2 3">PCM_1194</strain>
    </source>
</reference>
<keyword evidence="1" id="KW-0472">Membrane</keyword>
<evidence type="ECO:0000313" key="2">
    <source>
        <dbReference type="EMBL" id="TBM29554.1"/>
    </source>
</evidence>
<dbReference type="AlphaFoldDB" id="A0A4Q9EQR7"/>
<keyword evidence="1" id="KW-0812">Transmembrane</keyword>
<dbReference type="EMBL" id="SITD01000040">
    <property type="protein sequence ID" value="TBM29554.1"/>
    <property type="molecule type" value="Genomic_DNA"/>
</dbReference>
<gene>
    <name evidence="2" type="ORF">EYY89_06405</name>
</gene>
<organism evidence="2 3">
    <name type="scientific">Hafnia paralvei</name>
    <dbReference type="NCBI Taxonomy" id="546367"/>
    <lineage>
        <taxon>Bacteria</taxon>
        <taxon>Pseudomonadati</taxon>
        <taxon>Pseudomonadota</taxon>
        <taxon>Gammaproteobacteria</taxon>
        <taxon>Enterobacterales</taxon>
        <taxon>Hafniaceae</taxon>
        <taxon>Hafnia</taxon>
    </lineage>
</organism>
<protein>
    <submittedName>
        <fullName evidence="2">Uncharacterized protein</fullName>
    </submittedName>
</protein>
<evidence type="ECO:0000256" key="1">
    <source>
        <dbReference type="SAM" id="Phobius"/>
    </source>
</evidence>